<proteinExistence type="predicted"/>
<keyword evidence="2" id="KW-1185">Reference proteome</keyword>
<dbReference type="STRING" id="1122938.SAMN05660772_02863"/>
<dbReference type="EMBL" id="FWWV01000058">
    <property type="protein sequence ID" value="SMB89282.1"/>
    <property type="molecule type" value="Genomic_DNA"/>
</dbReference>
<dbReference type="RefSeq" id="WP_208610923.1">
    <property type="nucleotide sequence ID" value="NZ_FWWV01000058.1"/>
</dbReference>
<name>A0A1W1V7E7_9PAST</name>
<reference evidence="2" key="1">
    <citation type="submission" date="2017-04" db="EMBL/GenBank/DDBJ databases">
        <authorList>
            <person name="Varghese N."/>
            <person name="Submissions S."/>
        </authorList>
    </citation>
    <scope>NUCLEOTIDE SEQUENCE [LARGE SCALE GENOMIC DNA]</scope>
    <source>
        <strain evidence="2">DSM 23072</strain>
    </source>
</reference>
<evidence type="ECO:0000313" key="1">
    <source>
        <dbReference type="EMBL" id="SMB89282.1"/>
    </source>
</evidence>
<sequence length="107" mass="12543">MEIIIRQTNKKESLTIIDPKTGCNYISDFIGNTGALNDGQFTYDDDKNAWICDQDTFDWWEYVVAENQALNYRIDALKMSTAVKWFLMLFGTFQRILSSMLRRQMPL</sequence>
<dbReference type="Proteomes" id="UP000192408">
    <property type="component" value="Unassembled WGS sequence"/>
</dbReference>
<organism evidence="1 2">
    <name type="scientific">Pasteurella testudinis DSM 23072</name>
    <dbReference type="NCBI Taxonomy" id="1122938"/>
    <lineage>
        <taxon>Bacteria</taxon>
        <taxon>Pseudomonadati</taxon>
        <taxon>Pseudomonadota</taxon>
        <taxon>Gammaproteobacteria</taxon>
        <taxon>Pasteurellales</taxon>
        <taxon>Pasteurellaceae</taxon>
        <taxon>Pasteurella</taxon>
    </lineage>
</organism>
<protein>
    <submittedName>
        <fullName evidence="1">Uncharacterized protein</fullName>
    </submittedName>
</protein>
<accession>A0A1W1V7E7</accession>
<dbReference type="AlphaFoldDB" id="A0A1W1V7E7"/>
<evidence type="ECO:0000313" key="2">
    <source>
        <dbReference type="Proteomes" id="UP000192408"/>
    </source>
</evidence>
<gene>
    <name evidence="1" type="ORF">SAMN05660772_02863</name>
</gene>